<feature type="transmembrane region" description="Helical" evidence="8">
    <location>
        <begin position="226"/>
        <end position="248"/>
    </location>
</feature>
<evidence type="ECO:0000256" key="7">
    <source>
        <dbReference type="ARBA" id="ARBA00023136"/>
    </source>
</evidence>
<dbReference type="EMBL" id="WUQX01000001">
    <property type="protein sequence ID" value="MXP74779.1"/>
    <property type="molecule type" value="Genomic_DNA"/>
</dbReference>
<dbReference type="GO" id="GO:0005886">
    <property type="term" value="C:plasma membrane"/>
    <property type="evidence" value="ECO:0007669"/>
    <property type="project" value="UniProtKB-SubCell"/>
</dbReference>
<name>A0A7X3ME50_9FIRM</name>
<feature type="transmembrane region" description="Helical" evidence="8">
    <location>
        <begin position="260"/>
        <end position="280"/>
    </location>
</feature>
<feature type="transmembrane region" description="Helical" evidence="8">
    <location>
        <begin position="85"/>
        <end position="112"/>
    </location>
</feature>
<keyword evidence="7 8" id="KW-0472">Membrane</keyword>
<evidence type="ECO:0000256" key="1">
    <source>
        <dbReference type="ARBA" id="ARBA00004651"/>
    </source>
</evidence>
<evidence type="ECO:0000313" key="9">
    <source>
        <dbReference type="EMBL" id="MXP74779.1"/>
    </source>
</evidence>
<keyword evidence="4" id="KW-1003">Cell membrane</keyword>
<dbReference type="GO" id="GO:0022857">
    <property type="term" value="F:transmembrane transporter activity"/>
    <property type="evidence" value="ECO:0007669"/>
    <property type="project" value="InterPro"/>
</dbReference>
<feature type="transmembrane region" description="Helical" evidence="8">
    <location>
        <begin position="185"/>
        <end position="214"/>
    </location>
</feature>
<protein>
    <submittedName>
        <fullName evidence="9">BCCT family transporter</fullName>
    </submittedName>
</protein>
<evidence type="ECO:0000256" key="4">
    <source>
        <dbReference type="ARBA" id="ARBA00022475"/>
    </source>
</evidence>
<feature type="transmembrane region" description="Helical" evidence="8">
    <location>
        <begin position="470"/>
        <end position="494"/>
    </location>
</feature>
<keyword evidence="3" id="KW-0813">Transport</keyword>
<dbReference type="PANTHER" id="PTHR30047">
    <property type="entry name" value="HIGH-AFFINITY CHOLINE TRANSPORT PROTEIN-RELATED"/>
    <property type="match status" value="1"/>
</dbReference>
<dbReference type="PANTHER" id="PTHR30047:SF7">
    <property type="entry name" value="HIGH-AFFINITY CHOLINE TRANSPORT PROTEIN"/>
    <property type="match status" value="1"/>
</dbReference>
<feature type="transmembrane region" description="Helical" evidence="8">
    <location>
        <begin position="47"/>
        <end position="65"/>
    </location>
</feature>
<evidence type="ECO:0000256" key="3">
    <source>
        <dbReference type="ARBA" id="ARBA00022448"/>
    </source>
</evidence>
<comment type="caution">
    <text evidence="9">The sequence shown here is derived from an EMBL/GenBank/DDBJ whole genome shotgun (WGS) entry which is preliminary data.</text>
</comment>
<evidence type="ECO:0000313" key="10">
    <source>
        <dbReference type="Proteomes" id="UP000460412"/>
    </source>
</evidence>
<comment type="subcellular location">
    <subcellularLocation>
        <location evidence="1">Cell membrane</location>
        <topology evidence="1">Multi-pass membrane protein</topology>
    </subcellularLocation>
</comment>
<feature type="transmembrane region" description="Helical" evidence="8">
    <location>
        <begin position="9"/>
        <end position="27"/>
    </location>
</feature>
<evidence type="ECO:0000256" key="6">
    <source>
        <dbReference type="ARBA" id="ARBA00022989"/>
    </source>
</evidence>
<feature type="transmembrane region" description="Helical" evidence="8">
    <location>
        <begin position="345"/>
        <end position="363"/>
    </location>
</feature>
<reference evidence="9 10" key="1">
    <citation type="submission" date="2019-12" db="EMBL/GenBank/DDBJ databases">
        <title>Sporaefaciens musculi gen. nov., sp. nov., a novel bacterium isolated from the caecum of an obese mouse.</title>
        <authorList>
            <person name="Rasmussen T.S."/>
            <person name="Streidl T."/>
            <person name="Hitch T.C.A."/>
            <person name="Wortmann E."/>
            <person name="Deptula P."/>
            <person name="Hansen M."/>
            <person name="Nielsen D.S."/>
            <person name="Clavel T."/>
            <person name="Vogensen F.K."/>
        </authorList>
    </citation>
    <scope>NUCLEOTIDE SEQUENCE [LARGE SCALE GENOMIC DNA]</scope>
    <source>
        <strain evidence="9 10">WCA-9-b2</strain>
    </source>
</reference>
<feature type="transmembrane region" description="Helical" evidence="8">
    <location>
        <begin position="446"/>
        <end position="464"/>
    </location>
</feature>
<dbReference type="Pfam" id="PF02028">
    <property type="entry name" value="BCCT"/>
    <property type="match status" value="1"/>
</dbReference>
<feature type="transmembrane region" description="Helical" evidence="8">
    <location>
        <begin position="138"/>
        <end position="158"/>
    </location>
</feature>
<evidence type="ECO:0000256" key="8">
    <source>
        <dbReference type="SAM" id="Phobius"/>
    </source>
</evidence>
<dbReference type="RefSeq" id="WP_159750117.1">
    <property type="nucleotide sequence ID" value="NZ_WUQX01000001.1"/>
</dbReference>
<comment type="similarity">
    <text evidence="2">Belongs to the BCCT transporter (TC 2.A.15) family.</text>
</comment>
<sequence>MGRLDLRRFLPTVMVILIVLIMVATNLSNVQSLVDSIYTFMSGQFGWLFILANLSAFLFSLWIIFSPKGKIRLGGEKCKPAFNIFSWIAMMFTTSCSAGLIVFGFIEAIIYASAPPFQIEPFSVQAYEYAEMYSHYHWGFNAWTLYVPASIAIGYALYNKRQSSISISDACEPILGKHSRGTSGVVVDVLGVFGAVVAPVTSMGLGMPLLTLLFQEIFSIGEEYKAFLQIIILFIWILIFGTSTYLGLSKGIKNLSNINILLAFIFMLFVGGLSGILYVVKAEINTLGLYIQNFIRMATFTDPYGDGSFVSSWTVWYWAWLIVYMPLMGVFNARISKGRTLRELAVGQMVFCSLGCWVAMSMLGNHAIKLQQSGVDVAKILNYEGQPEGILLILQNMPMPKLMMAIVAILCFMFMATTVDSSSFVAAEITTKHETEDDQAPRWIRVFWAAIACIITFVLLQVGGFNAVQVLAILIGLPLAIVMFIVIISAIKLVSSESL</sequence>
<evidence type="ECO:0000256" key="2">
    <source>
        <dbReference type="ARBA" id="ARBA00005658"/>
    </source>
</evidence>
<accession>A0A7X3ME50</accession>
<evidence type="ECO:0000256" key="5">
    <source>
        <dbReference type="ARBA" id="ARBA00022692"/>
    </source>
</evidence>
<dbReference type="InterPro" id="IPR000060">
    <property type="entry name" value="BCCT_transptr"/>
</dbReference>
<feature type="transmembrane region" description="Helical" evidence="8">
    <location>
        <begin position="315"/>
        <end position="333"/>
    </location>
</feature>
<proteinExistence type="inferred from homology"/>
<feature type="transmembrane region" description="Helical" evidence="8">
    <location>
        <begin position="402"/>
        <end position="425"/>
    </location>
</feature>
<keyword evidence="5 8" id="KW-0812">Transmembrane</keyword>
<keyword evidence="10" id="KW-1185">Reference proteome</keyword>
<keyword evidence="6 8" id="KW-1133">Transmembrane helix</keyword>
<organism evidence="9 10">
    <name type="scientific">Sporofaciens musculi</name>
    <dbReference type="NCBI Taxonomy" id="2681861"/>
    <lineage>
        <taxon>Bacteria</taxon>
        <taxon>Bacillati</taxon>
        <taxon>Bacillota</taxon>
        <taxon>Clostridia</taxon>
        <taxon>Lachnospirales</taxon>
        <taxon>Lachnospiraceae</taxon>
        <taxon>Sporofaciens</taxon>
    </lineage>
</organism>
<dbReference type="Proteomes" id="UP000460412">
    <property type="component" value="Unassembled WGS sequence"/>
</dbReference>
<dbReference type="AlphaFoldDB" id="A0A7X3ME50"/>
<gene>
    <name evidence="9" type="ORF">GN277_05105</name>
</gene>